<evidence type="ECO:0000256" key="2">
    <source>
        <dbReference type="ARBA" id="ARBA00022722"/>
    </source>
</evidence>
<evidence type="ECO:0000256" key="5">
    <source>
        <dbReference type="ARBA" id="ARBA00022884"/>
    </source>
</evidence>
<proteinExistence type="predicted"/>
<evidence type="ECO:0000256" key="3">
    <source>
        <dbReference type="ARBA" id="ARBA00022759"/>
    </source>
</evidence>
<dbReference type="AlphaFoldDB" id="A0A0S7Y4M9"/>
<dbReference type="NCBIfam" id="TIGR00188">
    <property type="entry name" value="rnpA"/>
    <property type="match status" value="1"/>
</dbReference>
<evidence type="ECO:0000313" key="8">
    <source>
        <dbReference type="Proteomes" id="UP000051861"/>
    </source>
</evidence>
<dbReference type="SUPFAM" id="SSF54211">
    <property type="entry name" value="Ribosomal protein S5 domain 2-like"/>
    <property type="match status" value="1"/>
</dbReference>
<keyword evidence="3" id="KW-0255">Endonuclease</keyword>
<dbReference type="PANTHER" id="PTHR33992">
    <property type="entry name" value="RIBONUCLEASE P PROTEIN COMPONENT"/>
    <property type="match status" value="1"/>
</dbReference>
<dbReference type="GO" id="GO:0004526">
    <property type="term" value="F:ribonuclease P activity"/>
    <property type="evidence" value="ECO:0007669"/>
    <property type="project" value="UniProtKB-UniRule"/>
</dbReference>
<protein>
    <recommendedName>
        <fullName evidence="6">Ribonuclease P protein component</fullName>
        <ecNumber evidence="6">3.1.26.5</ecNumber>
    </recommendedName>
</protein>
<dbReference type="GO" id="GO:0000049">
    <property type="term" value="F:tRNA binding"/>
    <property type="evidence" value="ECO:0007669"/>
    <property type="project" value="InterPro"/>
</dbReference>
<evidence type="ECO:0000256" key="6">
    <source>
        <dbReference type="NCBIfam" id="TIGR00188"/>
    </source>
</evidence>
<keyword evidence="1" id="KW-0819">tRNA processing</keyword>
<accession>A0A0S7Y4M9</accession>
<evidence type="ECO:0000313" key="7">
    <source>
        <dbReference type="EMBL" id="KPJ69703.1"/>
    </source>
</evidence>
<keyword evidence="4" id="KW-0378">Hydrolase</keyword>
<dbReference type="InterPro" id="IPR000100">
    <property type="entry name" value="RNase_P"/>
</dbReference>
<dbReference type="Proteomes" id="UP000051861">
    <property type="component" value="Unassembled WGS sequence"/>
</dbReference>
<name>A0A0S7Y4M9_UNCSA</name>
<dbReference type="InterPro" id="IPR014721">
    <property type="entry name" value="Ribsml_uS5_D2-typ_fold_subgr"/>
</dbReference>
<keyword evidence="5" id="KW-0694">RNA-binding</keyword>
<organism evidence="7 8">
    <name type="scientific">candidate division WOR-1 bacterium DG_54_3</name>
    <dbReference type="NCBI Taxonomy" id="1703775"/>
    <lineage>
        <taxon>Bacteria</taxon>
        <taxon>Bacillati</taxon>
        <taxon>Saganbacteria</taxon>
    </lineage>
</organism>
<sequence length="144" mass="16594">MVFCQERRQGADGVYYKIGDEKGERDLPRRRERLSSEREIKETLKSRQHVSKGPLLSLVARENSRSITRVAVITPKSMGKATKRNRLRRIFIEAFSKIRHKISKNVDLVVFPGRDAINAPFKIVINNLEDGLGKCQILENVENY</sequence>
<dbReference type="EC" id="3.1.26.5" evidence="6"/>
<comment type="caution">
    <text evidence="7">The sequence shown here is derived from an EMBL/GenBank/DDBJ whole genome shotgun (WGS) entry which is preliminary data.</text>
</comment>
<dbReference type="GO" id="GO:0030677">
    <property type="term" value="C:ribonuclease P complex"/>
    <property type="evidence" value="ECO:0007669"/>
    <property type="project" value="TreeGrafter"/>
</dbReference>
<dbReference type="Gene3D" id="3.30.230.10">
    <property type="match status" value="1"/>
</dbReference>
<dbReference type="EMBL" id="LIZX01000016">
    <property type="protein sequence ID" value="KPJ69703.1"/>
    <property type="molecule type" value="Genomic_DNA"/>
</dbReference>
<keyword evidence="2" id="KW-0540">Nuclease</keyword>
<dbReference type="PANTHER" id="PTHR33992:SF1">
    <property type="entry name" value="RIBONUCLEASE P PROTEIN COMPONENT"/>
    <property type="match status" value="1"/>
</dbReference>
<gene>
    <name evidence="7" type="ORF">AMJ44_02860</name>
</gene>
<reference evidence="7 8" key="1">
    <citation type="journal article" date="2015" name="Microbiome">
        <title>Genomic resolution of linkages in carbon, nitrogen, and sulfur cycling among widespread estuary sediment bacteria.</title>
        <authorList>
            <person name="Baker B.J."/>
            <person name="Lazar C.S."/>
            <person name="Teske A.P."/>
            <person name="Dick G.J."/>
        </authorList>
    </citation>
    <scope>NUCLEOTIDE SEQUENCE [LARGE SCALE GENOMIC DNA]</scope>
    <source>
        <strain evidence="7">DG_54_3</strain>
    </source>
</reference>
<dbReference type="InterPro" id="IPR020568">
    <property type="entry name" value="Ribosomal_Su5_D2-typ_SF"/>
</dbReference>
<dbReference type="Pfam" id="PF00825">
    <property type="entry name" value="Ribonuclease_P"/>
    <property type="match status" value="1"/>
</dbReference>
<evidence type="ECO:0000256" key="1">
    <source>
        <dbReference type="ARBA" id="ARBA00022694"/>
    </source>
</evidence>
<dbReference type="GO" id="GO:0042781">
    <property type="term" value="F:3'-tRNA processing endoribonuclease activity"/>
    <property type="evidence" value="ECO:0007669"/>
    <property type="project" value="TreeGrafter"/>
</dbReference>
<evidence type="ECO:0000256" key="4">
    <source>
        <dbReference type="ARBA" id="ARBA00022801"/>
    </source>
</evidence>